<dbReference type="OrthoDB" id="124912at2759"/>
<dbReference type="InterPro" id="IPR038717">
    <property type="entry name" value="Tc1-like_DDE_dom"/>
</dbReference>
<dbReference type="InterPro" id="IPR036397">
    <property type="entry name" value="RNaseH_sf"/>
</dbReference>
<accession>W4GDE1</accession>
<organism evidence="2">
    <name type="scientific">Aphanomyces astaci</name>
    <name type="common">Crayfish plague agent</name>
    <dbReference type="NCBI Taxonomy" id="112090"/>
    <lineage>
        <taxon>Eukaryota</taxon>
        <taxon>Sar</taxon>
        <taxon>Stramenopiles</taxon>
        <taxon>Oomycota</taxon>
        <taxon>Saprolegniomycetes</taxon>
        <taxon>Saprolegniales</taxon>
        <taxon>Verrucalvaceae</taxon>
        <taxon>Aphanomyces</taxon>
    </lineage>
</organism>
<dbReference type="GeneID" id="20811385"/>
<gene>
    <name evidence="2" type="ORF">H257_09389</name>
</gene>
<dbReference type="GO" id="GO:0003676">
    <property type="term" value="F:nucleic acid binding"/>
    <property type="evidence" value="ECO:0007669"/>
    <property type="project" value="InterPro"/>
</dbReference>
<sequence>MYKELEDAVHSTGSLLFFLPPYSPQLNPIEVFFSLLKRWANKYRIAFPGQSNVFSLWGIQSNFNLCLPWSLSTPHETVVAGASMTTTTDFMAADRHFVGLDEITTGVWPTRVRPALDI</sequence>
<name>W4GDE1_APHAT</name>
<proteinExistence type="predicted"/>
<dbReference type="Gene3D" id="3.30.420.10">
    <property type="entry name" value="Ribonuclease H-like superfamily/Ribonuclease H"/>
    <property type="match status" value="1"/>
</dbReference>
<dbReference type="VEuPathDB" id="FungiDB:H257_09389"/>
<evidence type="ECO:0000259" key="1">
    <source>
        <dbReference type="Pfam" id="PF13358"/>
    </source>
</evidence>
<dbReference type="RefSeq" id="XP_009833895.1">
    <property type="nucleotide sequence ID" value="XM_009835593.1"/>
</dbReference>
<dbReference type="AlphaFoldDB" id="W4GDE1"/>
<dbReference type="EMBL" id="KI913135">
    <property type="protein sequence ID" value="ETV76983.1"/>
    <property type="molecule type" value="Genomic_DNA"/>
</dbReference>
<protein>
    <recommendedName>
        <fullName evidence="1">Tc1-like transposase DDE domain-containing protein</fullName>
    </recommendedName>
</protein>
<evidence type="ECO:0000313" key="2">
    <source>
        <dbReference type="EMBL" id="ETV76983.1"/>
    </source>
</evidence>
<dbReference type="Pfam" id="PF13358">
    <property type="entry name" value="DDE_3"/>
    <property type="match status" value="1"/>
</dbReference>
<feature type="domain" description="Tc1-like transposase DDE" evidence="1">
    <location>
        <begin position="3"/>
        <end position="43"/>
    </location>
</feature>
<reference evidence="2" key="1">
    <citation type="submission" date="2013-12" db="EMBL/GenBank/DDBJ databases">
        <title>The Genome Sequence of Aphanomyces astaci APO3.</title>
        <authorList>
            <consortium name="The Broad Institute Genomics Platform"/>
            <person name="Russ C."/>
            <person name="Tyler B."/>
            <person name="van West P."/>
            <person name="Dieguez-Uribeondo J."/>
            <person name="Young S.K."/>
            <person name="Zeng Q."/>
            <person name="Gargeya S."/>
            <person name="Fitzgerald M."/>
            <person name="Abouelleil A."/>
            <person name="Alvarado L."/>
            <person name="Chapman S.B."/>
            <person name="Gainer-Dewar J."/>
            <person name="Goldberg J."/>
            <person name="Griggs A."/>
            <person name="Gujja S."/>
            <person name="Hansen M."/>
            <person name="Howarth C."/>
            <person name="Imamovic A."/>
            <person name="Ireland A."/>
            <person name="Larimer J."/>
            <person name="McCowan C."/>
            <person name="Murphy C."/>
            <person name="Pearson M."/>
            <person name="Poon T.W."/>
            <person name="Priest M."/>
            <person name="Roberts A."/>
            <person name="Saif S."/>
            <person name="Shea T."/>
            <person name="Sykes S."/>
            <person name="Wortman J."/>
            <person name="Nusbaum C."/>
            <person name="Birren B."/>
        </authorList>
    </citation>
    <scope>NUCLEOTIDE SEQUENCE [LARGE SCALE GENOMIC DNA]</scope>
    <source>
        <strain evidence="2">APO3</strain>
    </source>
</reference>